<evidence type="ECO:0008006" key="3">
    <source>
        <dbReference type="Google" id="ProtNLM"/>
    </source>
</evidence>
<dbReference type="AlphaFoldDB" id="A0A2J0LPI8"/>
<evidence type="ECO:0000313" key="1">
    <source>
        <dbReference type="EMBL" id="PIW66686.1"/>
    </source>
</evidence>
<dbReference type="InterPro" id="IPR007922">
    <property type="entry name" value="DciA-like"/>
</dbReference>
<proteinExistence type="predicted"/>
<protein>
    <recommendedName>
        <fullName evidence="3">DUF721 domain-containing protein</fullName>
    </recommendedName>
</protein>
<dbReference type="EMBL" id="PFGP01000035">
    <property type="protein sequence ID" value="PIW66686.1"/>
    <property type="molecule type" value="Genomic_DNA"/>
</dbReference>
<comment type="caution">
    <text evidence="1">The sequence shown here is derived from an EMBL/GenBank/DDBJ whole genome shotgun (WGS) entry which is preliminary data.</text>
</comment>
<gene>
    <name evidence="1" type="ORF">COW11_01995</name>
</gene>
<organism evidence="1 2">
    <name type="scientific">Candidatus Taenaricola geysiri</name>
    <dbReference type="NCBI Taxonomy" id="1974752"/>
    <lineage>
        <taxon>Bacteria</taxon>
        <taxon>Pseudomonadati</taxon>
        <taxon>Candidatus Omnitrophota</taxon>
        <taxon>Candidatus Taenaricola</taxon>
    </lineage>
</organism>
<dbReference type="Pfam" id="PF05258">
    <property type="entry name" value="DciA"/>
    <property type="match status" value="1"/>
</dbReference>
<accession>A0A2J0LPI8</accession>
<reference evidence="1 2" key="1">
    <citation type="submission" date="2017-09" db="EMBL/GenBank/DDBJ databases">
        <title>Depth-based differentiation of microbial function through sediment-hosted aquifers and enrichment of novel symbionts in the deep terrestrial subsurface.</title>
        <authorList>
            <person name="Probst A.J."/>
            <person name="Ladd B."/>
            <person name="Jarett J.K."/>
            <person name="Geller-Mcgrath D.E."/>
            <person name="Sieber C.M."/>
            <person name="Emerson J.B."/>
            <person name="Anantharaman K."/>
            <person name="Thomas B.C."/>
            <person name="Malmstrom R."/>
            <person name="Stieglmeier M."/>
            <person name="Klingl A."/>
            <person name="Woyke T."/>
            <person name="Ryan C.M."/>
            <person name="Banfield J.F."/>
        </authorList>
    </citation>
    <scope>NUCLEOTIDE SEQUENCE [LARGE SCALE GENOMIC DNA]</scope>
    <source>
        <strain evidence="1">CG12_big_fil_rev_8_21_14_0_65_43_15</strain>
    </source>
</reference>
<dbReference type="PANTHER" id="PTHR36456:SF1">
    <property type="entry name" value="UPF0232 PROTEIN SCO3875"/>
    <property type="match status" value="1"/>
</dbReference>
<dbReference type="PANTHER" id="PTHR36456">
    <property type="entry name" value="UPF0232 PROTEIN SCO3875"/>
    <property type="match status" value="1"/>
</dbReference>
<dbReference type="Proteomes" id="UP000231267">
    <property type="component" value="Unassembled WGS sequence"/>
</dbReference>
<name>A0A2J0LPI8_9BACT</name>
<sequence length="101" mass="11575">MRKQAASIKEVLKDVLKGMSGEKKQKIDRIKEAWLGALEPTASAHAQPVAFKAKRLVVSIDSSAWMYELNLKKPQIHRQLNEKLKKDDIFIKEMVFRIGEV</sequence>
<evidence type="ECO:0000313" key="2">
    <source>
        <dbReference type="Proteomes" id="UP000231267"/>
    </source>
</evidence>